<dbReference type="STRING" id="572480.Arnit_1274"/>
<proteinExistence type="predicted"/>
<evidence type="ECO:0000313" key="2">
    <source>
        <dbReference type="Proteomes" id="UP000000939"/>
    </source>
</evidence>
<dbReference type="AlphaFoldDB" id="D5V4M7"/>
<protein>
    <submittedName>
        <fullName evidence="1">Uncharacterized protein</fullName>
    </submittedName>
</protein>
<evidence type="ECO:0000313" key="1">
    <source>
        <dbReference type="EMBL" id="ADG92932.1"/>
    </source>
</evidence>
<dbReference type="Proteomes" id="UP000000939">
    <property type="component" value="Chromosome"/>
</dbReference>
<dbReference type="RefSeq" id="WP_013135077.1">
    <property type="nucleotide sequence ID" value="NC_014166.1"/>
</dbReference>
<dbReference type="OrthoDB" id="5343650at2"/>
<gene>
    <name evidence="1" type="ordered locus">Arnit_1274</name>
</gene>
<organism evidence="1 2">
    <name type="scientific">Arcobacter nitrofigilis (strain ATCC 33309 / DSM 7299 / CCUG 15893 / LMG 7604 / NCTC 12251 / CI)</name>
    <name type="common">Campylobacter nitrofigilis</name>
    <dbReference type="NCBI Taxonomy" id="572480"/>
    <lineage>
        <taxon>Bacteria</taxon>
        <taxon>Pseudomonadati</taxon>
        <taxon>Campylobacterota</taxon>
        <taxon>Epsilonproteobacteria</taxon>
        <taxon>Campylobacterales</taxon>
        <taxon>Arcobacteraceae</taxon>
        <taxon>Arcobacter</taxon>
    </lineage>
</organism>
<sequence length="189" mass="22765">MNFFKKILNSLNQMSSPVFSFDANKSELSFILPNDEKFDFTLENYDVKTRHDPYVIEAYTFNSKDLFFEYIHLDVNSSWNGLARGYFEELLRDSIKEDLELQERFEFKHYEFSTYKTATKGFVHLIYIWEVNKEVFMIDKKGILYNEFIKLLKSDYEYKYSGREIFDLYHEISLVKHNSLNHYFNGSSD</sequence>
<accession>D5V4M7</accession>
<reference evidence="1 2" key="1">
    <citation type="journal article" date="2010" name="Stand. Genomic Sci.">
        <title>Complete genome sequence of Arcobacter nitrofigilis type strain (CI).</title>
        <authorList>
            <person name="Pati A."/>
            <person name="Gronow S."/>
            <person name="Lapidus A."/>
            <person name="Copeland A."/>
            <person name="Glavina Del Rio T."/>
            <person name="Nolan M."/>
            <person name="Lucas S."/>
            <person name="Tice H."/>
            <person name="Cheng J.F."/>
            <person name="Han C."/>
            <person name="Chertkov O."/>
            <person name="Bruce D."/>
            <person name="Tapia R."/>
            <person name="Goodwin L."/>
            <person name="Pitluck S."/>
            <person name="Liolios K."/>
            <person name="Ivanova N."/>
            <person name="Mavromatis K."/>
            <person name="Chen A."/>
            <person name="Palaniappan K."/>
            <person name="Land M."/>
            <person name="Hauser L."/>
            <person name="Chang Y.J."/>
            <person name="Jeffries C.D."/>
            <person name="Detter J.C."/>
            <person name="Rohde M."/>
            <person name="Goker M."/>
            <person name="Bristow J."/>
            <person name="Eisen J.A."/>
            <person name="Markowitz V."/>
            <person name="Hugenholtz P."/>
            <person name="Klenk H.P."/>
            <person name="Kyrpides N.C."/>
        </authorList>
    </citation>
    <scope>NUCLEOTIDE SEQUENCE [LARGE SCALE GENOMIC DNA]</scope>
    <source>
        <strain evidence="2">ATCC 33309 / DSM 7299 / CCUG 15893 / LMG 7604 / NCTC 12251 / CI</strain>
    </source>
</reference>
<keyword evidence="2" id="KW-1185">Reference proteome</keyword>
<dbReference type="EMBL" id="CP001999">
    <property type="protein sequence ID" value="ADG92932.1"/>
    <property type="molecule type" value="Genomic_DNA"/>
</dbReference>
<dbReference type="KEGG" id="ant:Arnit_1274"/>
<dbReference type="HOGENOM" id="CLU_1418904_0_0_7"/>
<name>D5V4M7_ARCNC</name>